<keyword evidence="2" id="KW-1185">Reference proteome</keyword>
<protein>
    <submittedName>
        <fullName evidence="1">Uncharacterized protein</fullName>
    </submittedName>
</protein>
<evidence type="ECO:0000313" key="2">
    <source>
        <dbReference type="Proteomes" id="UP000770717"/>
    </source>
</evidence>
<proteinExistence type="predicted"/>
<evidence type="ECO:0000313" key="1">
    <source>
        <dbReference type="EMBL" id="KAG9461021.1"/>
    </source>
</evidence>
<organism evidence="1 2">
    <name type="scientific">Eleutherodactylus coqui</name>
    <name type="common">Puerto Rican coqui</name>
    <dbReference type="NCBI Taxonomy" id="57060"/>
    <lineage>
        <taxon>Eukaryota</taxon>
        <taxon>Metazoa</taxon>
        <taxon>Chordata</taxon>
        <taxon>Craniata</taxon>
        <taxon>Vertebrata</taxon>
        <taxon>Euteleostomi</taxon>
        <taxon>Amphibia</taxon>
        <taxon>Batrachia</taxon>
        <taxon>Anura</taxon>
        <taxon>Neobatrachia</taxon>
        <taxon>Hyloidea</taxon>
        <taxon>Eleutherodactylidae</taxon>
        <taxon>Eleutherodactylinae</taxon>
        <taxon>Eleutherodactylus</taxon>
        <taxon>Eleutherodactylus</taxon>
    </lineage>
</organism>
<accession>A0A8J6EBS5</accession>
<sequence>MQGTIQTESSRSMIRVTRIPIPICIKNCFHCLVHTNHSSQGLVIPELRFSSSDNVANFFIAIVTLPEGPVFYGIYVQQVFTNHFTNTTFLG</sequence>
<comment type="caution">
    <text evidence="1">The sequence shown here is derived from an EMBL/GenBank/DDBJ whole genome shotgun (WGS) entry which is preliminary data.</text>
</comment>
<dbReference type="AlphaFoldDB" id="A0A8J6EBS5"/>
<reference evidence="1" key="1">
    <citation type="thesis" date="2020" institute="ProQuest LLC" country="789 East Eisenhower Parkway, Ann Arbor, MI, USA">
        <title>Comparative Genomics and Chromosome Evolution.</title>
        <authorList>
            <person name="Mudd A.B."/>
        </authorList>
    </citation>
    <scope>NUCLEOTIDE SEQUENCE</scope>
    <source>
        <strain evidence="1">HN-11 Male</strain>
        <tissue evidence="1">Kidney and liver</tissue>
    </source>
</reference>
<name>A0A8J6EBS5_ELECQ</name>
<dbReference type="Proteomes" id="UP000770717">
    <property type="component" value="Unassembled WGS sequence"/>
</dbReference>
<dbReference type="EMBL" id="WNTK01030994">
    <property type="protein sequence ID" value="KAG9461021.1"/>
    <property type="molecule type" value="Genomic_DNA"/>
</dbReference>
<gene>
    <name evidence="1" type="ORF">GDO78_018422</name>
</gene>